<dbReference type="Pfam" id="PF01599">
    <property type="entry name" value="Ribosomal_S27"/>
    <property type="match status" value="1"/>
</dbReference>
<reference evidence="9" key="1">
    <citation type="submission" date="2016-10" db="EMBL/GenBank/DDBJ databases">
        <authorList>
            <person name="Varghese N."/>
            <person name="Submissions S."/>
        </authorList>
    </citation>
    <scope>NUCLEOTIDE SEQUENCE [LARGE SCALE GENOMIC DNA]</scope>
    <source>
        <strain evidence="9">Mob M</strain>
    </source>
</reference>
<keyword evidence="5 6" id="KW-0687">Ribonucleoprotein</keyword>
<dbReference type="InterPro" id="IPR011332">
    <property type="entry name" value="Ribosomal_zn-bd"/>
</dbReference>
<keyword evidence="9" id="KW-1185">Reference proteome</keyword>
<dbReference type="GO" id="GO:0008270">
    <property type="term" value="F:zinc ion binding"/>
    <property type="evidence" value="ECO:0007669"/>
    <property type="project" value="UniProtKB-UniRule"/>
</dbReference>
<comment type="similarity">
    <text evidence="6">Belongs to the eukaryotic ribosomal protein eS31 family.</text>
</comment>
<evidence type="ECO:0000256" key="1">
    <source>
        <dbReference type="ARBA" id="ARBA00022723"/>
    </source>
</evidence>
<dbReference type="STRING" id="487685.SAMN04488696_1911"/>
<dbReference type="AlphaFoldDB" id="A0A1I4SE23"/>
<evidence type="ECO:0000313" key="8">
    <source>
        <dbReference type="EMBL" id="SFM62533.1"/>
    </source>
</evidence>
<evidence type="ECO:0000256" key="5">
    <source>
        <dbReference type="ARBA" id="ARBA00023274"/>
    </source>
</evidence>
<keyword evidence="4 6" id="KW-0689">Ribosomal protein</keyword>
<keyword evidence="1 6" id="KW-0479">Metal-binding</keyword>
<sequence length="49" mass="5528">MAAKDFYKVSGDSVERTHQSCPRCGEGVFLAEHKDRRACGKCGYTEFKK</sequence>
<evidence type="ECO:0000256" key="6">
    <source>
        <dbReference type="HAMAP-Rule" id="MF_00777"/>
    </source>
</evidence>
<feature type="binding site" evidence="6">
    <location>
        <position position="42"/>
    </location>
    <ligand>
        <name>Zn(2+)</name>
        <dbReference type="ChEBI" id="CHEBI:29105"/>
    </ligand>
</feature>
<comment type="cofactor">
    <cofactor evidence="6">
        <name>Zn(2+)</name>
        <dbReference type="ChEBI" id="CHEBI:29105"/>
    </cofactor>
    <text evidence="6">Binds 1 zinc ion per subunit.</text>
</comment>
<keyword evidence="3 6" id="KW-0862">Zinc</keyword>
<gene>
    <name evidence="6" type="primary">rps27ae</name>
    <name evidence="8" type="ORF">SAMN04488696_1911</name>
</gene>
<comment type="caution">
    <text evidence="6">Lacks conserved residue(s) required for the propagation of feature annotation.</text>
</comment>
<dbReference type="GO" id="GO:0005840">
    <property type="term" value="C:ribosome"/>
    <property type="evidence" value="ECO:0007669"/>
    <property type="project" value="UniProtKB-KW"/>
</dbReference>
<evidence type="ECO:0000259" key="7">
    <source>
        <dbReference type="SMART" id="SM01402"/>
    </source>
</evidence>
<feature type="domain" description="Small ribosomal subunit protein eS31" evidence="7">
    <location>
        <begin position="3"/>
        <end position="45"/>
    </location>
</feature>
<feature type="binding site" evidence="6">
    <location>
        <position position="21"/>
    </location>
    <ligand>
        <name>Zn(2+)</name>
        <dbReference type="ChEBI" id="CHEBI:29105"/>
    </ligand>
</feature>
<protein>
    <recommendedName>
        <fullName evidence="6">Small ribosomal subunit protein eS31</fullName>
    </recommendedName>
</protein>
<proteinExistence type="inferred from homology"/>
<evidence type="ECO:0000256" key="2">
    <source>
        <dbReference type="ARBA" id="ARBA00022771"/>
    </source>
</evidence>
<dbReference type="HAMAP" id="MF_00777">
    <property type="entry name" value="Ribosomal_eS31"/>
    <property type="match status" value="1"/>
</dbReference>
<feature type="binding site" evidence="6">
    <location>
        <position position="24"/>
    </location>
    <ligand>
        <name>Zn(2+)</name>
        <dbReference type="ChEBI" id="CHEBI:29105"/>
    </ligand>
</feature>
<dbReference type="InterPro" id="IPR022845">
    <property type="entry name" value="Ribosomal_eS31_arc"/>
</dbReference>
<dbReference type="NCBIfam" id="NF001669">
    <property type="entry name" value="PRK00432.1"/>
    <property type="match status" value="1"/>
</dbReference>
<evidence type="ECO:0000256" key="4">
    <source>
        <dbReference type="ARBA" id="ARBA00022980"/>
    </source>
</evidence>
<dbReference type="SMART" id="SM01402">
    <property type="entry name" value="Ribosomal_S27"/>
    <property type="match status" value="1"/>
</dbReference>
<dbReference type="Gene3D" id="6.20.50.180">
    <property type="match status" value="1"/>
</dbReference>
<accession>A0A1I4SE23</accession>
<evidence type="ECO:0000256" key="3">
    <source>
        <dbReference type="ARBA" id="ARBA00022833"/>
    </source>
</evidence>
<organism evidence="8 9">
    <name type="scientific">Methanolobus profundi</name>
    <dbReference type="NCBI Taxonomy" id="487685"/>
    <lineage>
        <taxon>Archaea</taxon>
        <taxon>Methanobacteriati</taxon>
        <taxon>Methanobacteriota</taxon>
        <taxon>Stenosarchaea group</taxon>
        <taxon>Methanomicrobia</taxon>
        <taxon>Methanosarcinales</taxon>
        <taxon>Methanosarcinaceae</taxon>
        <taxon>Methanolobus</taxon>
    </lineage>
</organism>
<dbReference type="EMBL" id="FOUJ01000003">
    <property type="protein sequence ID" value="SFM62533.1"/>
    <property type="molecule type" value="Genomic_DNA"/>
</dbReference>
<keyword evidence="2 6" id="KW-0863">Zinc-finger</keyword>
<dbReference type="GO" id="GO:1990904">
    <property type="term" value="C:ribonucleoprotein complex"/>
    <property type="evidence" value="ECO:0007669"/>
    <property type="project" value="UniProtKB-KW"/>
</dbReference>
<evidence type="ECO:0000313" key="9">
    <source>
        <dbReference type="Proteomes" id="UP000198535"/>
    </source>
</evidence>
<comment type="subunit">
    <text evidence="6">Part of the 30S ribosomal subunit.</text>
</comment>
<dbReference type="RefSeq" id="WP_091936305.1">
    <property type="nucleotide sequence ID" value="NZ_FOUJ01000003.1"/>
</dbReference>
<name>A0A1I4SE23_9EURY</name>
<dbReference type="OrthoDB" id="25142at2157"/>
<dbReference type="GO" id="GO:0003735">
    <property type="term" value="F:structural constituent of ribosome"/>
    <property type="evidence" value="ECO:0007669"/>
    <property type="project" value="InterPro"/>
</dbReference>
<dbReference type="GO" id="GO:0006412">
    <property type="term" value="P:translation"/>
    <property type="evidence" value="ECO:0007669"/>
    <property type="project" value="UniProtKB-UniRule"/>
</dbReference>
<dbReference type="InterPro" id="IPR002906">
    <property type="entry name" value="Ribosomal_eS31"/>
</dbReference>
<feature type="binding site" evidence="6">
    <location>
        <position position="39"/>
    </location>
    <ligand>
        <name>Zn(2+)</name>
        <dbReference type="ChEBI" id="CHEBI:29105"/>
    </ligand>
</feature>
<dbReference type="Proteomes" id="UP000198535">
    <property type="component" value="Unassembled WGS sequence"/>
</dbReference>
<dbReference type="SUPFAM" id="SSF57829">
    <property type="entry name" value="Zn-binding ribosomal proteins"/>
    <property type="match status" value="1"/>
</dbReference>